<sequence>MVRGNFYYKRLGESILFYRKKLRLSQQQVATLSDVDRSYLAEVEEGKANPSVKFLHRIAKILKVKVGDLIKDL</sequence>
<comment type="caution">
    <text evidence="3">The sequence shown here is derived from an EMBL/GenBank/DDBJ whole genome shotgun (WGS) entry which is preliminary data.</text>
</comment>
<dbReference type="AlphaFoldDB" id="A0A2M7XYB8"/>
<dbReference type="PANTHER" id="PTHR46797:SF1">
    <property type="entry name" value="METHYLPHOSPHONATE SYNTHASE"/>
    <property type="match status" value="1"/>
</dbReference>
<dbReference type="InterPro" id="IPR010982">
    <property type="entry name" value="Lambda_DNA-bd_dom_sf"/>
</dbReference>
<dbReference type="InterPro" id="IPR001387">
    <property type="entry name" value="Cro/C1-type_HTH"/>
</dbReference>
<dbReference type="SMART" id="SM00530">
    <property type="entry name" value="HTH_XRE"/>
    <property type="match status" value="1"/>
</dbReference>
<evidence type="ECO:0000256" key="1">
    <source>
        <dbReference type="ARBA" id="ARBA00023125"/>
    </source>
</evidence>
<reference evidence="4" key="1">
    <citation type="submission" date="2017-09" db="EMBL/GenBank/DDBJ databases">
        <title>Depth-based differentiation of microbial function through sediment-hosted aquifers and enrichment of novel symbionts in the deep terrestrial subsurface.</title>
        <authorList>
            <person name="Probst A.J."/>
            <person name="Ladd B."/>
            <person name="Jarett J.K."/>
            <person name="Geller-Mcgrath D.E."/>
            <person name="Sieber C.M.K."/>
            <person name="Emerson J.B."/>
            <person name="Anantharaman K."/>
            <person name="Thomas B.C."/>
            <person name="Malmstrom R."/>
            <person name="Stieglmeier M."/>
            <person name="Klingl A."/>
            <person name="Woyke T."/>
            <person name="Ryan C.M."/>
            <person name="Banfield J.F."/>
        </authorList>
    </citation>
    <scope>NUCLEOTIDE SEQUENCE [LARGE SCALE GENOMIC DNA]</scope>
</reference>
<evidence type="ECO:0000313" key="4">
    <source>
        <dbReference type="Proteomes" id="UP000229647"/>
    </source>
</evidence>
<dbReference type="PROSITE" id="PS50943">
    <property type="entry name" value="HTH_CROC1"/>
    <property type="match status" value="1"/>
</dbReference>
<feature type="domain" description="HTH cro/C1-type" evidence="2">
    <location>
        <begin position="15"/>
        <end position="69"/>
    </location>
</feature>
<dbReference type="InterPro" id="IPR050807">
    <property type="entry name" value="TransReg_Diox_bact_type"/>
</dbReference>
<dbReference type="Gene3D" id="1.10.260.40">
    <property type="entry name" value="lambda repressor-like DNA-binding domains"/>
    <property type="match status" value="1"/>
</dbReference>
<name>A0A2M7XYB8_9BACT</name>
<dbReference type="EMBL" id="PFWL01000091">
    <property type="protein sequence ID" value="PJA55725.1"/>
    <property type="molecule type" value="Genomic_DNA"/>
</dbReference>
<accession>A0A2M7XYB8</accession>
<dbReference type="GO" id="GO:0003677">
    <property type="term" value="F:DNA binding"/>
    <property type="evidence" value="ECO:0007669"/>
    <property type="project" value="UniProtKB-KW"/>
</dbReference>
<evidence type="ECO:0000313" key="3">
    <source>
        <dbReference type="EMBL" id="PJA55725.1"/>
    </source>
</evidence>
<dbReference type="Proteomes" id="UP000229647">
    <property type="component" value="Unassembled WGS sequence"/>
</dbReference>
<organism evidence="3 4">
    <name type="scientific">Candidatus Roizmanbacteria bacterium CG_4_9_14_3_um_filter_33_18</name>
    <dbReference type="NCBI Taxonomy" id="1974841"/>
    <lineage>
        <taxon>Bacteria</taxon>
        <taxon>Candidatus Roizmaniibacteriota</taxon>
    </lineage>
</organism>
<dbReference type="PANTHER" id="PTHR46797">
    <property type="entry name" value="HTH-TYPE TRANSCRIPTIONAL REGULATOR"/>
    <property type="match status" value="1"/>
</dbReference>
<dbReference type="GO" id="GO:0005829">
    <property type="term" value="C:cytosol"/>
    <property type="evidence" value="ECO:0007669"/>
    <property type="project" value="TreeGrafter"/>
</dbReference>
<dbReference type="SUPFAM" id="SSF47413">
    <property type="entry name" value="lambda repressor-like DNA-binding domains"/>
    <property type="match status" value="1"/>
</dbReference>
<gene>
    <name evidence="3" type="ORF">CO165_02055</name>
</gene>
<dbReference type="GO" id="GO:0003700">
    <property type="term" value="F:DNA-binding transcription factor activity"/>
    <property type="evidence" value="ECO:0007669"/>
    <property type="project" value="TreeGrafter"/>
</dbReference>
<keyword evidence="1" id="KW-0238">DNA-binding</keyword>
<protein>
    <submittedName>
        <fullName evidence="3">XRE family transcriptional regulator</fullName>
    </submittedName>
</protein>
<evidence type="ECO:0000259" key="2">
    <source>
        <dbReference type="PROSITE" id="PS50943"/>
    </source>
</evidence>
<dbReference type="Pfam" id="PF01381">
    <property type="entry name" value="HTH_3"/>
    <property type="match status" value="1"/>
</dbReference>
<proteinExistence type="predicted"/>
<dbReference type="CDD" id="cd00093">
    <property type="entry name" value="HTH_XRE"/>
    <property type="match status" value="1"/>
</dbReference>